<evidence type="ECO:0000313" key="4">
    <source>
        <dbReference type="Proteomes" id="UP000298663"/>
    </source>
</evidence>
<keyword evidence="4" id="KW-1185">Reference proteome</keyword>
<organism evidence="3 4">
    <name type="scientific">Steinernema carpocapsae</name>
    <name type="common">Entomopathogenic nematode</name>
    <dbReference type="NCBI Taxonomy" id="34508"/>
    <lineage>
        <taxon>Eukaryota</taxon>
        <taxon>Metazoa</taxon>
        <taxon>Ecdysozoa</taxon>
        <taxon>Nematoda</taxon>
        <taxon>Chromadorea</taxon>
        <taxon>Rhabditida</taxon>
        <taxon>Tylenchina</taxon>
        <taxon>Panagrolaimomorpha</taxon>
        <taxon>Strongyloidoidea</taxon>
        <taxon>Steinernematidae</taxon>
        <taxon>Steinernema</taxon>
    </lineage>
</organism>
<dbReference type="AlphaFoldDB" id="A0A4U5PDT9"/>
<keyword evidence="2" id="KW-0812">Transmembrane</keyword>
<sequence length="80" mass="9286">MSHAEEKSDKEDGFPDHSFPHPITNASANTKAAFQTQNLHSATAHFFLFLALFFFIQADNHFSYMDADFNNMFRSCRYLF</sequence>
<proteinExistence type="predicted"/>
<evidence type="ECO:0000256" key="1">
    <source>
        <dbReference type="SAM" id="MobiDB-lite"/>
    </source>
</evidence>
<comment type="caution">
    <text evidence="3">The sequence shown here is derived from an EMBL/GenBank/DDBJ whole genome shotgun (WGS) entry which is preliminary data.</text>
</comment>
<protein>
    <submittedName>
        <fullName evidence="3">Uncharacterized protein</fullName>
    </submittedName>
</protein>
<reference evidence="3 4" key="2">
    <citation type="journal article" date="2019" name="G3 (Bethesda)">
        <title>Hybrid Assembly of the Genome of the Entomopathogenic Nematode Steinernema carpocapsae Identifies the X-Chromosome.</title>
        <authorList>
            <person name="Serra L."/>
            <person name="Macchietto M."/>
            <person name="Macias-Munoz A."/>
            <person name="McGill C.J."/>
            <person name="Rodriguez I.M."/>
            <person name="Rodriguez B."/>
            <person name="Murad R."/>
            <person name="Mortazavi A."/>
        </authorList>
    </citation>
    <scope>NUCLEOTIDE SEQUENCE [LARGE SCALE GENOMIC DNA]</scope>
    <source>
        <strain evidence="3 4">ALL</strain>
    </source>
</reference>
<feature type="region of interest" description="Disordered" evidence="1">
    <location>
        <begin position="1"/>
        <end position="25"/>
    </location>
</feature>
<reference evidence="3 4" key="1">
    <citation type="journal article" date="2015" name="Genome Biol.">
        <title>Comparative genomics of Steinernema reveals deeply conserved gene regulatory networks.</title>
        <authorList>
            <person name="Dillman A.R."/>
            <person name="Macchietto M."/>
            <person name="Porter C.F."/>
            <person name="Rogers A."/>
            <person name="Williams B."/>
            <person name="Antoshechkin I."/>
            <person name="Lee M.M."/>
            <person name="Goodwin Z."/>
            <person name="Lu X."/>
            <person name="Lewis E.E."/>
            <person name="Goodrich-Blair H."/>
            <person name="Stock S.P."/>
            <person name="Adams B.J."/>
            <person name="Sternberg P.W."/>
            <person name="Mortazavi A."/>
        </authorList>
    </citation>
    <scope>NUCLEOTIDE SEQUENCE [LARGE SCALE GENOMIC DNA]</scope>
    <source>
        <strain evidence="3 4">ALL</strain>
    </source>
</reference>
<gene>
    <name evidence="3" type="ORF">L596_008901</name>
</gene>
<dbReference type="Proteomes" id="UP000298663">
    <property type="component" value="Unassembled WGS sequence"/>
</dbReference>
<evidence type="ECO:0000256" key="2">
    <source>
        <dbReference type="SAM" id="Phobius"/>
    </source>
</evidence>
<name>A0A4U5PDT9_STECR</name>
<evidence type="ECO:0000313" key="3">
    <source>
        <dbReference type="EMBL" id="TKR94639.1"/>
    </source>
</evidence>
<feature type="compositionally biased region" description="Basic and acidic residues" evidence="1">
    <location>
        <begin position="1"/>
        <end position="19"/>
    </location>
</feature>
<keyword evidence="2" id="KW-1133">Transmembrane helix</keyword>
<dbReference type="EMBL" id="AZBU02000002">
    <property type="protein sequence ID" value="TKR94639.1"/>
    <property type="molecule type" value="Genomic_DNA"/>
</dbReference>
<keyword evidence="2" id="KW-0472">Membrane</keyword>
<feature type="transmembrane region" description="Helical" evidence="2">
    <location>
        <begin position="39"/>
        <end position="56"/>
    </location>
</feature>
<accession>A0A4U5PDT9</accession>